<name>A0AAW0CSP9_9AGAR</name>
<evidence type="ECO:0000313" key="1">
    <source>
        <dbReference type="EMBL" id="KAK7042232.1"/>
    </source>
</evidence>
<proteinExistence type="predicted"/>
<keyword evidence="2" id="KW-1185">Reference proteome</keyword>
<accession>A0AAW0CSP9</accession>
<organism evidence="1 2">
    <name type="scientific">Favolaschia claudopus</name>
    <dbReference type="NCBI Taxonomy" id="2862362"/>
    <lineage>
        <taxon>Eukaryota</taxon>
        <taxon>Fungi</taxon>
        <taxon>Dikarya</taxon>
        <taxon>Basidiomycota</taxon>
        <taxon>Agaricomycotina</taxon>
        <taxon>Agaricomycetes</taxon>
        <taxon>Agaricomycetidae</taxon>
        <taxon>Agaricales</taxon>
        <taxon>Marasmiineae</taxon>
        <taxon>Mycenaceae</taxon>
        <taxon>Favolaschia</taxon>
    </lineage>
</organism>
<comment type="caution">
    <text evidence="1">The sequence shown here is derived from an EMBL/GenBank/DDBJ whole genome shotgun (WGS) entry which is preliminary data.</text>
</comment>
<reference evidence="1 2" key="1">
    <citation type="journal article" date="2024" name="J Genomics">
        <title>Draft genome sequencing and assembly of Favolaschia claudopus CIRM-BRFM 2984 isolated from oak limbs.</title>
        <authorList>
            <person name="Navarro D."/>
            <person name="Drula E."/>
            <person name="Chaduli D."/>
            <person name="Cazenave R."/>
            <person name="Ahrendt S."/>
            <person name="Wang J."/>
            <person name="Lipzen A."/>
            <person name="Daum C."/>
            <person name="Barry K."/>
            <person name="Grigoriev I.V."/>
            <person name="Favel A."/>
            <person name="Rosso M.N."/>
            <person name="Martin F."/>
        </authorList>
    </citation>
    <scope>NUCLEOTIDE SEQUENCE [LARGE SCALE GENOMIC DNA]</scope>
    <source>
        <strain evidence="1 2">CIRM-BRFM 2984</strain>
    </source>
</reference>
<evidence type="ECO:0000313" key="2">
    <source>
        <dbReference type="Proteomes" id="UP001362999"/>
    </source>
</evidence>
<dbReference type="Proteomes" id="UP001362999">
    <property type="component" value="Unassembled WGS sequence"/>
</dbReference>
<dbReference type="AlphaFoldDB" id="A0AAW0CSP9"/>
<dbReference type="EMBL" id="JAWWNJ010000013">
    <property type="protein sequence ID" value="KAK7042232.1"/>
    <property type="molecule type" value="Genomic_DNA"/>
</dbReference>
<protein>
    <submittedName>
        <fullName evidence="1">Uncharacterized protein</fullName>
    </submittedName>
</protein>
<sequence length="230" mass="25182">MSTLSRRTLTVTYSIPGKDGDEHHAVIALPASYEQAVMTALRLLGKYVASPPPGVNDVLLKVRERDREGRWIWAAFDSWDWELMVPPGSEIGLFAKHLPRAMVSRPLFLRGPVFLAFGTNNGALITWSVPNRQGGAGSWNSITRPGSFSEAVESTKTFVKAKQGGHGLQAPSDAEARVLEPGKTLNFYVLFVQKNTAETWIQIPPDAVTDEESWKAVVPEPFGVLGVIAQ</sequence>
<gene>
    <name evidence="1" type="ORF">R3P38DRAFT_2889286</name>
</gene>